<feature type="compositionally biased region" description="Acidic residues" evidence="1">
    <location>
        <begin position="28"/>
        <end position="37"/>
    </location>
</feature>
<comment type="caution">
    <text evidence="2">The sequence shown here is derived from an EMBL/GenBank/DDBJ whole genome shotgun (WGS) entry which is preliminary data.</text>
</comment>
<sequence>MLSSITSFLPSALQHINSNSHANPPPQVDEDDEDEEQDPRMGQVVQTKKKEKKEKPLNETFIIVRPPPAKTNHPLNLQVQLVPPNSRAPGVSGQDSTTPRQSLDGGEPHTAPSSPTSAESDPNGAPLARTPSAQSSRSEISSYPSSGFTSTSSFSSVASTASGRRMIIPLYNLQAHNVMTNTIVDAGTDAKIAKFTRKGLEMIDLAIMEIVEVWPAPSGVTTSNNGNGTGSARASLDEGPRAHNRLSAISNSHLRPQQNSSRPTTPEPERFTPGSSVVSVSSAGLSSMADEYHPPPEALPIAPIGLPPTKKNLFGKFFKKKDVFPSPDRTPTLPFTSVTPASPNYPKSPIKTPTPTNSHFVVPSPSPTSRHSRNSSANFGKRGSSASPSRPSTSESAGLGIRGLMKQIRPSSVHLDPNDVHRHDYAYDEDLGLKPDGLTAVSTTSSRISTASRMSNTLEPPPMSTGGSTTTAPNTVILPATLGIQPTLSSPGGPAALGAFSNFSSSGYPPPKSLGFGRGPALYVWVVRKWIKTAEGTSGPGLFGGMRDVLGSMGANTNGSGLHLHSPTGSGGGRNMQNSVAAPASLSEIEVRVEWKRGKKSKSSKKNAKVGKNREGEEEEGASTTSRDVSRTRSLKRQSTVASQSSPTGSNTSLPVSEATTDSATAARKKKNRLSTGSKLSMSTDDPDVTLTNATKFGRGRSKSQYVEEDDGNDSDPEDSETPWTCTLKIRRLASPYSSPLPTPIKVKTATLSPTPHHPKVVAMLKVPYPLPDVEIQTLSLKKRPVGPPGGAPTPADSASTMVGLALRAEEIKDMVCSTGLWVVVREGFGGVGKVSRKGDGWRIRA</sequence>
<dbReference type="OrthoDB" id="2590746at2759"/>
<feature type="compositionally biased region" description="Polar residues" evidence="1">
    <location>
        <begin position="674"/>
        <end position="695"/>
    </location>
</feature>
<feature type="region of interest" description="Disordered" evidence="1">
    <location>
        <begin position="217"/>
        <end position="279"/>
    </location>
</feature>
<feature type="compositionally biased region" description="Polar residues" evidence="1">
    <location>
        <begin position="637"/>
        <end position="664"/>
    </location>
</feature>
<evidence type="ECO:0000256" key="1">
    <source>
        <dbReference type="SAM" id="MobiDB-lite"/>
    </source>
</evidence>
<feature type="compositionally biased region" description="Basic residues" evidence="1">
    <location>
        <begin position="597"/>
        <end position="611"/>
    </location>
</feature>
<feature type="region of interest" description="Disordered" evidence="1">
    <location>
        <begin position="1"/>
        <end position="155"/>
    </location>
</feature>
<feature type="compositionally biased region" description="Polar residues" evidence="1">
    <location>
        <begin position="1"/>
        <end position="22"/>
    </location>
</feature>
<feature type="compositionally biased region" description="Acidic residues" evidence="1">
    <location>
        <begin position="707"/>
        <end position="721"/>
    </location>
</feature>
<feature type="compositionally biased region" description="Polar residues" evidence="1">
    <location>
        <begin position="247"/>
        <end position="261"/>
    </location>
</feature>
<feature type="compositionally biased region" description="Low complexity" evidence="1">
    <location>
        <begin position="135"/>
        <end position="155"/>
    </location>
</feature>
<proteinExistence type="predicted"/>
<feature type="region of interest" description="Disordered" evidence="1">
    <location>
        <begin position="595"/>
        <end position="723"/>
    </location>
</feature>
<evidence type="ECO:0000313" key="3">
    <source>
        <dbReference type="Proteomes" id="UP000518752"/>
    </source>
</evidence>
<protein>
    <submittedName>
        <fullName evidence="2">Uncharacterized protein</fullName>
    </submittedName>
</protein>
<dbReference type="EMBL" id="JAACJN010000057">
    <property type="protein sequence ID" value="KAF5381485.1"/>
    <property type="molecule type" value="Genomic_DNA"/>
</dbReference>
<accession>A0A8H5M518</accession>
<feature type="region of interest" description="Disordered" evidence="1">
    <location>
        <begin position="444"/>
        <end position="469"/>
    </location>
</feature>
<feature type="compositionally biased region" description="Low complexity" evidence="1">
    <location>
        <begin position="382"/>
        <end position="397"/>
    </location>
</feature>
<reference evidence="2 3" key="1">
    <citation type="journal article" date="2020" name="ISME J.">
        <title>Uncovering the hidden diversity of litter-decomposition mechanisms in mushroom-forming fungi.</title>
        <authorList>
            <person name="Floudas D."/>
            <person name="Bentzer J."/>
            <person name="Ahren D."/>
            <person name="Johansson T."/>
            <person name="Persson P."/>
            <person name="Tunlid A."/>
        </authorList>
    </citation>
    <scope>NUCLEOTIDE SEQUENCE [LARGE SCALE GENOMIC DNA]</scope>
    <source>
        <strain evidence="2 3">CBS 406.79</strain>
    </source>
</reference>
<feature type="compositionally biased region" description="Polar residues" evidence="1">
    <location>
        <begin position="111"/>
        <end position="120"/>
    </location>
</feature>
<feature type="compositionally biased region" description="Low complexity" evidence="1">
    <location>
        <begin position="444"/>
        <end position="455"/>
    </location>
</feature>
<gene>
    <name evidence="2" type="ORF">D9757_008131</name>
</gene>
<feature type="compositionally biased region" description="Polar residues" evidence="1">
    <location>
        <begin position="333"/>
        <end position="342"/>
    </location>
</feature>
<dbReference type="AlphaFoldDB" id="A0A8H5M518"/>
<dbReference type="Proteomes" id="UP000518752">
    <property type="component" value="Unassembled WGS sequence"/>
</dbReference>
<organism evidence="2 3">
    <name type="scientific">Collybiopsis confluens</name>
    <dbReference type="NCBI Taxonomy" id="2823264"/>
    <lineage>
        <taxon>Eukaryota</taxon>
        <taxon>Fungi</taxon>
        <taxon>Dikarya</taxon>
        <taxon>Basidiomycota</taxon>
        <taxon>Agaricomycotina</taxon>
        <taxon>Agaricomycetes</taxon>
        <taxon>Agaricomycetidae</taxon>
        <taxon>Agaricales</taxon>
        <taxon>Marasmiineae</taxon>
        <taxon>Omphalotaceae</taxon>
        <taxon>Collybiopsis</taxon>
    </lineage>
</organism>
<keyword evidence="3" id="KW-1185">Reference proteome</keyword>
<feature type="region of interest" description="Disordered" evidence="1">
    <location>
        <begin position="558"/>
        <end position="578"/>
    </location>
</feature>
<evidence type="ECO:0000313" key="2">
    <source>
        <dbReference type="EMBL" id="KAF5381485.1"/>
    </source>
</evidence>
<feature type="region of interest" description="Disordered" evidence="1">
    <location>
        <begin position="321"/>
        <end position="397"/>
    </location>
</feature>
<name>A0A8H5M518_9AGAR</name>